<dbReference type="EMBL" id="CP075371">
    <property type="protein sequence ID" value="QVT79201.1"/>
    <property type="molecule type" value="Genomic_DNA"/>
</dbReference>
<feature type="transmembrane region" description="Helical" evidence="2">
    <location>
        <begin position="71"/>
        <end position="92"/>
    </location>
</feature>
<evidence type="ECO:0008006" key="5">
    <source>
        <dbReference type="Google" id="ProtNLM"/>
    </source>
</evidence>
<evidence type="ECO:0000313" key="4">
    <source>
        <dbReference type="Proteomes" id="UP000679307"/>
    </source>
</evidence>
<keyword evidence="2" id="KW-0812">Transmembrane</keyword>
<organism evidence="3 4">
    <name type="scientific">Nocardioides aquaticus</name>
    <dbReference type="NCBI Taxonomy" id="160826"/>
    <lineage>
        <taxon>Bacteria</taxon>
        <taxon>Bacillati</taxon>
        <taxon>Actinomycetota</taxon>
        <taxon>Actinomycetes</taxon>
        <taxon>Propionibacteriales</taxon>
        <taxon>Nocardioidaceae</taxon>
        <taxon>Nocardioides</taxon>
    </lineage>
</organism>
<evidence type="ECO:0000256" key="2">
    <source>
        <dbReference type="SAM" id="Phobius"/>
    </source>
</evidence>
<evidence type="ECO:0000313" key="3">
    <source>
        <dbReference type="EMBL" id="QVT79201.1"/>
    </source>
</evidence>
<feature type="transmembrane region" description="Helical" evidence="2">
    <location>
        <begin position="163"/>
        <end position="183"/>
    </location>
</feature>
<feature type="transmembrane region" description="Helical" evidence="2">
    <location>
        <begin position="28"/>
        <end position="51"/>
    </location>
</feature>
<feature type="transmembrane region" description="Helical" evidence="2">
    <location>
        <begin position="190"/>
        <end position="207"/>
    </location>
</feature>
<gene>
    <name evidence="3" type="ORF">ENKNEFLB_01582</name>
</gene>
<keyword evidence="4" id="KW-1185">Reference proteome</keyword>
<feature type="compositionally biased region" description="Polar residues" evidence="1">
    <location>
        <begin position="333"/>
        <end position="348"/>
    </location>
</feature>
<dbReference type="Proteomes" id="UP000679307">
    <property type="component" value="Chromosome"/>
</dbReference>
<feature type="region of interest" description="Disordered" evidence="1">
    <location>
        <begin position="319"/>
        <end position="355"/>
    </location>
</feature>
<keyword evidence="2" id="KW-0472">Membrane</keyword>
<accession>A0ABX8EHX3</accession>
<reference evidence="3 4" key="1">
    <citation type="submission" date="2021-05" db="EMBL/GenBank/DDBJ databases">
        <title>Complete genome of Nocardioides aquaticus KCTC 9944T isolated from meromictic and hypersaline Ekho Lake, Antarctica.</title>
        <authorList>
            <person name="Hwang K."/>
            <person name="Kim K.M."/>
            <person name="Choe H."/>
        </authorList>
    </citation>
    <scope>NUCLEOTIDE SEQUENCE [LARGE SCALE GENOMIC DNA]</scope>
    <source>
        <strain evidence="3 4">KCTC 9944</strain>
    </source>
</reference>
<evidence type="ECO:0000256" key="1">
    <source>
        <dbReference type="SAM" id="MobiDB-lite"/>
    </source>
</evidence>
<sequence length="458" mass="47182">MTAELVPMIDLNPFHWLGDQVKEGLADVFTAMMMSLWSAALWLMDLVFSVLDRFLTPDVTDPGLNHLYSVTLWLSLLVALLIGFGQVGVAAVRRDGRSLGALAMGVAQYGAVVAGWIVVCGALVVGCAGLTRGLLSEMLNVPAFSGYSASAGMPNQVVGTVQAAVLGVCALFLVIPAAFGYLLIMLVREAALLILTATMPIAAAGALGDGTKAWMWKSIRWFVAACLTSPLLALVVGIGVQISRAAFPEAGQVQRNDGLMSDVIRANEAQVGMAVVGCVVFAIACFCPMVLFRLLAFVDPGTASGASFRTTLTANGGVSGLLSGRRTEDQGSGAATQTSADGRATSESGADAETANRFQSRAARAFGGAGKAVGKTMDVVGGVAATGASMSVDVMGQAGVGHQGYYDTTPPRRAGKPYPQRTRIGHGYDQGSGVANDPVHVADADEAAAVAEDGAFLA</sequence>
<protein>
    <recommendedName>
        <fullName evidence="5">Type IV secretion system protein</fullName>
    </recommendedName>
</protein>
<feature type="transmembrane region" description="Helical" evidence="2">
    <location>
        <begin position="219"/>
        <end position="240"/>
    </location>
</feature>
<keyword evidence="2" id="KW-1133">Transmembrane helix</keyword>
<feature type="transmembrane region" description="Helical" evidence="2">
    <location>
        <begin position="113"/>
        <end position="135"/>
    </location>
</feature>
<dbReference type="RefSeq" id="WP_214058681.1">
    <property type="nucleotide sequence ID" value="NZ_BAAAHS010000177.1"/>
</dbReference>
<name>A0ABX8EHX3_9ACTN</name>
<proteinExistence type="predicted"/>
<feature type="transmembrane region" description="Helical" evidence="2">
    <location>
        <begin position="271"/>
        <end position="295"/>
    </location>
</feature>